<protein>
    <submittedName>
        <fullName evidence="1">Uncharacterized protein</fullName>
    </submittedName>
</protein>
<dbReference type="AlphaFoldDB" id="A0A1Y1KL52"/>
<reference evidence="1" key="1">
    <citation type="journal article" date="2016" name="Sci. Rep.">
        <title>Molecular characterization of firefly nuptial gifts: a multi-omics approach sheds light on postcopulatory sexual selection.</title>
        <authorList>
            <person name="Al-Wathiqui N."/>
            <person name="Fallon T.R."/>
            <person name="South A."/>
            <person name="Weng J.K."/>
            <person name="Lewis S.M."/>
        </authorList>
    </citation>
    <scope>NUCLEOTIDE SEQUENCE</scope>
</reference>
<evidence type="ECO:0000313" key="1">
    <source>
        <dbReference type="EMBL" id="JAV62044.1"/>
    </source>
</evidence>
<dbReference type="EMBL" id="GEZM01080812">
    <property type="protein sequence ID" value="JAV62044.1"/>
    <property type="molecule type" value="Transcribed_RNA"/>
</dbReference>
<proteinExistence type="predicted"/>
<sequence length="99" mass="11818">MEQKLKHLKLMRVLFTNCTNELFCLILEKKPVNEIKVSWSLLQEPYEDLKLVEQQLHELLIDDASMSETEIIQELEGAKVYKRKYIELRQQVDAIEEVR</sequence>
<organism evidence="1">
    <name type="scientific">Photinus pyralis</name>
    <name type="common">Common eastern firefly</name>
    <name type="synonym">Lampyris pyralis</name>
    <dbReference type="NCBI Taxonomy" id="7054"/>
    <lineage>
        <taxon>Eukaryota</taxon>
        <taxon>Metazoa</taxon>
        <taxon>Ecdysozoa</taxon>
        <taxon>Arthropoda</taxon>
        <taxon>Hexapoda</taxon>
        <taxon>Insecta</taxon>
        <taxon>Pterygota</taxon>
        <taxon>Neoptera</taxon>
        <taxon>Endopterygota</taxon>
        <taxon>Coleoptera</taxon>
        <taxon>Polyphaga</taxon>
        <taxon>Elateriformia</taxon>
        <taxon>Elateroidea</taxon>
        <taxon>Lampyridae</taxon>
        <taxon>Lampyrinae</taxon>
        <taxon>Photinus</taxon>
    </lineage>
</organism>
<name>A0A1Y1KL52_PHOPY</name>
<accession>A0A1Y1KL52</accession>